<keyword evidence="6" id="KW-0862">Zinc</keyword>
<reference evidence="17" key="2">
    <citation type="submission" date="2025-09" db="UniProtKB">
        <authorList>
            <consortium name="Ensembl"/>
        </authorList>
    </citation>
    <scope>IDENTIFICATION</scope>
</reference>
<evidence type="ECO:0000256" key="9">
    <source>
        <dbReference type="ARBA" id="ARBA00023163"/>
    </source>
</evidence>
<feature type="domain" description="TFIIB-type" evidence="16">
    <location>
        <begin position="1"/>
        <end position="34"/>
    </location>
</feature>
<evidence type="ECO:0000256" key="12">
    <source>
        <dbReference type="ARBA" id="ARBA00042630"/>
    </source>
</evidence>
<keyword evidence="10" id="KW-0539">Nucleus</keyword>
<dbReference type="Gene3D" id="2.20.25.10">
    <property type="match status" value="1"/>
</dbReference>
<evidence type="ECO:0000256" key="1">
    <source>
        <dbReference type="ARBA" id="ARBA00004123"/>
    </source>
</evidence>
<protein>
    <recommendedName>
        <fullName evidence="11">Transcription factor IIIB 50 kDa subunit</fullName>
    </recommendedName>
    <alternativeName>
        <fullName evidence="12">B-related factor 2</fullName>
    </alternativeName>
</protein>
<reference evidence="17" key="1">
    <citation type="submission" date="2025-08" db="UniProtKB">
        <authorList>
            <consortium name="Ensembl"/>
        </authorList>
    </citation>
    <scope>IDENTIFICATION</scope>
</reference>
<feature type="region of interest" description="Disordered" evidence="15">
    <location>
        <begin position="288"/>
        <end position="343"/>
    </location>
</feature>
<evidence type="ECO:0000256" key="3">
    <source>
        <dbReference type="ARBA" id="ARBA00022723"/>
    </source>
</evidence>
<proteinExistence type="inferred from homology"/>
<dbReference type="PANTHER" id="PTHR11618:SF5">
    <property type="entry name" value="TRANSCRIPTION FACTOR IIIB 50 KDA SUBUNIT"/>
    <property type="match status" value="1"/>
</dbReference>
<dbReference type="SUPFAM" id="SSF47954">
    <property type="entry name" value="Cyclin-like"/>
    <property type="match status" value="2"/>
</dbReference>
<evidence type="ECO:0000256" key="5">
    <source>
        <dbReference type="ARBA" id="ARBA00022771"/>
    </source>
</evidence>
<evidence type="ECO:0000256" key="13">
    <source>
        <dbReference type="ARBA" id="ARBA00045875"/>
    </source>
</evidence>
<comment type="subcellular location">
    <subcellularLocation>
        <location evidence="1">Nucleus</location>
    </subcellularLocation>
</comment>
<keyword evidence="4" id="KW-0677">Repeat</keyword>
<evidence type="ECO:0000256" key="8">
    <source>
        <dbReference type="ARBA" id="ARBA00023159"/>
    </source>
</evidence>
<evidence type="ECO:0000256" key="4">
    <source>
        <dbReference type="ARBA" id="ARBA00022737"/>
    </source>
</evidence>
<dbReference type="InterPro" id="IPR013137">
    <property type="entry name" value="Znf_TFIIB"/>
</dbReference>
<keyword evidence="9" id="KW-0804">Transcription</keyword>
<evidence type="ECO:0000256" key="2">
    <source>
        <dbReference type="ARBA" id="ARBA00010857"/>
    </source>
</evidence>
<dbReference type="Pfam" id="PF21886">
    <property type="entry name" value="BRF2-like_C_cyclin_rpt"/>
    <property type="match status" value="1"/>
</dbReference>
<dbReference type="GO" id="GO:0097550">
    <property type="term" value="C:transcription preinitiation complex"/>
    <property type="evidence" value="ECO:0007669"/>
    <property type="project" value="TreeGrafter"/>
</dbReference>
<dbReference type="InterPro" id="IPR054078">
    <property type="entry name" value="BRF2-like_C"/>
</dbReference>
<keyword evidence="5 14" id="KW-0863">Zinc-finger</keyword>
<evidence type="ECO:0000256" key="10">
    <source>
        <dbReference type="ARBA" id="ARBA00023242"/>
    </source>
</evidence>
<evidence type="ECO:0000256" key="11">
    <source>
        <dbReference type="ARBA" id="ARBA00039848"/>
    </source>
</evidence>
<comment type="function">
    <text evidence="13">General activator of RNA polymerase III transcription. Factor exclusively required for RNA polymerase III transcription of genes with promoter elements upstream of the initiation sites. Contributes to the regulation of gene expression; functions as activator in the absence of oxidative stress. Down-regulates expression of target genes in response to oxidative stress. Overexpression protects cells against apoptosis in response to oxidative stress.</text>
</comment>
<keyword evidence="18" id="KW-1185">Reference proteome</keyword>
<evidence type="ECO:0000259" key="16">
    <source>
        <dbReference type="PROSITE" id="PS51134"/>
    </source>
</evidence>
<evidence type="ECO:0000256" key="6">
    <source>
        <dbReference type="ARBA" id="ARBA00022833"/>
    </source>
</evidence>
<dbReference type="GO" id="GO:0005634">
    <property type="term" value="C:nucleus"/>
    <property type="evidence" value="ECO:0007669"/>
    <property type="project" value="UniProtKB-SubCell"/>
</dbReference>
<dbReference type="OMA" id="IPESEMH"/>
<dbReference type="GeneTree" id="ENSGT00390000002288"/>
<evidence type="ECO:0000256" key="14">
    <source>
        <dbReference type="PROSITE-ProRule" id="PRU00469"/>
    </source>
</evidence>
<name>A0A9J8DBM8_CYPCA</name>
<dbReference type="AlphaFoldDB" id="A0A9J8DBM8"/>
<keyword evidence="7" id="KW-0805">Transcription regulation</keyword>
<dbReference type="InterPro" id="IPR036915">
    <property type="entry name" value="Cyclin-like_sf"/>
</dbReference>
<dbReference type="Proteomes" id="UP001108240">
    <property type="component" value="Unplaced"/>
</dbReference>
<comment type="similarity">
    <text evidence="2">Belongs to the TFIIB family.</text>
</comment>
<keyword evidence="3" id="KW-0479">Metal-binding</keyword>
<evidence type="ECO:0000256" key="15">
    <source>
        <dbReference type="SAM" id="MobiDB-lite"/>
    </source>
</evidence>
<dbReference type="Gene3D" id="1.10.472.10">
    <property type="entry name" value="Cyclin-like"/>
    <property type="match status" value="2"/>
</dbReference>
<evidence type="ECO:0000256" key="7">
    <source>
        <dbReference type="ARBA" id="ARBA00023015"/>
    </source>
</evidence>
<dbReference type="GO" id="GO:0017025">
    <property type="term" value="F:TBP-class protein binding"/>
    <property type="evidence" value="ECO:0007669"/>
    <property type="project" value="TreeGrafter"/>
</dbReference>
<evidence type="ECO:0000313" key="17">
    <source>
        <dbReference type="Ensembl" id="ENSCCRP00000175681.1"/>
    </source>
</evidence>
<sequence length="406" mass="45700">MPSSCPECGSSNVVEDDLYSQRQWVCVDCGSVVSEGHLTTTVSDETQGRAVPYHASTEVLKKPCRNLIAGFSRVRALCQILGGCCVLSVCRQCNWPVAMGTIGYLLGVDNATLGTVYREFTKALNIEISTIGIMDMLESFCYDFKLGPQQVEEVFAEPPQRLVDRTSALIELAADAWIVTGRQPLPLLFAAVYLAWQSLNPTVRMKYTFVKFCKIGKAPEQSWHRSRDSVVKRLKELRDVLCKLGRELPWLRGGTVEPNTVVPLVDDILKNHRALLLRAVRNYEQQLQNESQTAQTTECDNELSDSNRSESHSSTTPELMDPDQAGCENPADKQATDCQLPPDHWSKRHLFLPPCVKNRKRQRVDAPQLEVTGDEEISDSEIESYIRSQDEIEMYLKVQKELKKMA</sequence>
<organism evidence="17 18">
    <name type="scientific">Cyprinus carpio carpio</name>
    <dbReference type="NCBI Taxonomy" id="630221"/>
    <lineage>
        <taxon>Eukaryota</taxon>
        <taxon>Metazoa</taxon>
        <taxon>Chordata</taxon>
        <taxon>Craniata</taxon>
        <taxon>Vertebrata</taxon>
        <taxon>Euteleostomi</taxon>
        <taxon>Actinopterygii</taxon>
        <taxon>Neopterygii</taxon>
        <taxon>Teleostei</taxon>
        <taxon>Ostariophysi</taxon>
        <taxon>Cypriniformes</taxon>
        <taxon>Cyprinidae</taxon>
        <taxon>Cyprininae</taxon>
        <taxon>Cyprinus</taxon>
    </lineage>
</organism>
<feature type="compositionally biased region" description="Polar residues" evidence="15">
    <location>
        <begin position="288"/>
        <end position="298"/>
    </location>
</feature>
<dbReference type="GO" id="GO:0070897">
    <property type="term" value="P:transcription preinitiation complex assembly"/>
    <property type="evidence" value="ECO:0007669"/>
    <property type="project" value="InterPro"/>
</dbReference>
<dbReference type="PROSITE" id="PS51134">
    <property type="entry name" value="ZF_TFIIB"/>
    <property type="match status" value="1"/>
</dbReference>
<keyword evidence="8" id="KW-0010">Activator</keyword>
<dbReference type="GO" id="GO:0008270">
    <property type="term" value="F:zinc ion binding"/>
    <property type="evidence" value="ECO:0007669"/>
    <property type="project" value="UniProtKB-KW"/>
</dbReference>
<dbReference type="InterPro" id="IPR000812">
    <property type="entry name" value="TFIIB"/>
</dbReference>
<evidence type="ECO:0000313" key="18">
    <source>
        <dbReference type="Proteomes" id="UP001108240"/>
    </source>
</evidence>
<dbReference type="SUPFAM" id="SSF57783">
    <property type="entry name" value="Zinc beta-ribbon"/>
    <property type="match status" value="1"/>
</dbReference>
<dbReference type="PANTHER" id="PTHR11618">
    <property type="entry name" value="TRANSCRIPTION INITIATION FACTOR IIB-RELATED"/>
    <property type="match status" value="1"/>
</dbReference>
<accession>A0A9J8DBM8</accession>
<dbReference type="Ensembl" id="ENSCCRT00000186340.1">
    <property type="protein sequence ID" value="ENSCCRP00000175681.1"/>
    <property type="gene ID" value="ENSCCRG00000068928.1"/>
</dbReference>